<evidence type="ECO:0000313" key="2">
    <source>
        <dbReference type="Proteomes" id="UP001066276"/>
    </source>
</evidence>
<dbReference type="AlphaFoldDB" id="A0AAV7VRF7"/>
<reference evidence="1" key="1">
    <citation type="journal article" date="2022" name="bioRxiv">
        <title>Sequencing and chromosome-scale assembly of the giantPleurodeles waltlgenome.</title>
        <authorList>
            <person name="Brown T."/>
            <person name="Elewa A."/>
            <person name="Iarovenko S."/>
            <person name="Subramanian E."/>
            <person name="Araus A.J."/>
            <person name="Petzold A."/>
            <person name="Susuki M."/>
            <person name="Suzuki K.-i.T."/>
            <person name="Hayashi T."/>
            <person name="Toyoda A."/>
            <person name="Oliveira C."/>
            <person name="Osipova E."/>
            <person name="Leigh N.D."/>
            <person name="Simon A."/>
            <person name="Yun M.H."/>
        </authorList>
    </citation>
    <scope>NUCLEOTIDE SEQUENCE</scope>
    <source>
        <strain evidence="1">20211129_DDA</strain>
        <tissue evidence="1">Liver</tissue>
    </source>
</reference>
<gene>
    <name evidence="1" type="ORF">NDU88_008054</name>
</gene>
<dbReference type="Proteomes" id="UP001066276">
    <property type="component" value="Chromosome 2_1"/>
</dbReference>
<comment type="caution">
    <text evidence="1">The sequence shown here is derived from an EMBL/GenBank/DDBJ whole genome shotgun (WGS) entry which is preliminary data.</text>
</comment>
<dbReference type="EMBL" id="JANPWB010000003">
    <property type="protein sequence ID" value="KAJ1204273.1"/>
    <property type="molecule type" value="Genomic_DNA"/>
</dbReference>
<evidence type="ECO:0000313" key="1">
    <source>
        <dbReference type="EMBL" id="KAJ1204273.1"/>
    </source>
</evidence>
<protein>
    <submittedName>
        <fullName evidence="1">Uncharacterized protein</fullName>
    </submittedName>
</protein>
<name>A0AAV7VRF7_PLEWA</name>
<organism evidence="1 2">
    <name type="scientific">Pleurodeles waltl</name>
    <name type="common">Iberian ribbed newt</name>
    <dbReference type="NCBI Taxonomy" id="8319"/>
    <lineage>
        <taxon>Eukaryota</taxon>
        <taxon>Metazoa</taxon>
        <taxon>Chordata</taxon>
        <taxon>Craniata</taxon>
        <taxon>Vertebrata</taxon>
        <taxon>Euteleostomi</taxon>
        <taxon>Amphibia</taxon>
        <taxon>Batrachia</taxon>
        <taxon>Caudata</taxon>
        <taxon>Salamandroidea</taxon>
        <taxon>Salamandridae</taxon>
        <taxon>Pleurodelinae</taxon>
        <taxon>Pleurodeles</taxon>
    </lineage>
</organism>
<keyword evidence="2" id="KW-1185">Reference proteome</keyword>
<sequence length="167" mass="18776">MVLGEWRVKLQECNAYFLGHRWSCMQKYGPDLIGRVLQESGRSCCSFSASTGLALEENLLCSCCHWLAPRERGLRLYWQRRTEKPLQTALLKDFPSRLSATYMVTSHIGSSTVRAVKVERTPRLSSVSLATLRRLTQALHVHFPCYAHAGGPVSASVSYETETLAIK</sequence>
<accession>A0AAV7VRF7</accession>
<proteinExistence type="predicted"/>